<evidence type="ECO:0000313" key="2">
    <source>
        <dbReference type="EMBL" id="KAJ8397802.1"/>
    </source>
</evidence>
<evidence type="ECO:0000313" key="3">
    <source>
        <dbReference type="Proteomes" id="UP001221898"/>
    </source>
</evidence>
<proteinExistence type="predicted"/>
<comment type="caution">
    <text evidence="2">The sequence shown here is derived from an EMBL/GenBank/DDBJ whole genome shotgun (WGS) entry which is preliminary data.</text>
</comment>
<accession>A0AAD7S871</accession>
<name>A0AAD7S871_9TELE</name>
<feature type="compositionally biased region" description="Basic and acidic residues" evidence="1">
    <location>
        <begin position="35"/>
        <end position="47"/>
    </location>
</feature>
<organism evidence="2 3">
    <name type="scientific">Aldrovandia affinis</name>
    <dbReference type="NCBI Taxonomy" id="143900"/>
    <lineage>
        <taxon>Eukaryota</taxon>
        <taxon>Metazoa</taxon>
        <taxon>Chordata</taxon>
        <taxon>Craniata</taxon>
        <taxon>Vertebrata</taxon>
        <taxon>Euteleostomi</taxon>
        <taxon>Actinopterygii</taxon>
        <taxon>Neopterygii</taxon>
        <taxon>Teleostei</taxon>
        <taxon>Notacanthiformes</taxon>
        <taxon>Halosauridae</taxon>
        <taxon>Aldrovandia</taxon>
    </lineage>
</organism>
<feature type="region of interest" description="Disordered" evidence="1">
    <location>
        <begin position="28"/>
        <end position="72"/>
    </location>
</feature>
<sequence length="72" mass="7877">MRSSYFIFNSRNAIAVSVENLTAPAPPVILNQRSGHTEDESAAEEPRFGPSHSGPIAPSRCCQMGRSDFRVK</sequence>
<gene>
    <name evidence="2" type="ORF">AAFF_G00434910</name>
</gene>
<dbReference type="AlphaFoldDB" id="A0AAD7S871"/>
<keyword evidence="3" id="KW-1185">Reference proteome</keyword>
<reference evidence="2" key="1">
    <citation type="journal article" date="2023" name="Science">
        <title>Genome structures resolve the early diversification of teleost fishes.</title>
        <authorList>
            <person name="Parey E."/>
            <person name="Louis A."/>
            <person name="Montfort J."/>
            <person name="Bouchez O."/>
            <person name="Roques C."/>
            <person name="Iampietro C."/>
            <person name="Lluch J."/>
            <person name="Castinel A."/>
            <person name="Donnadieu C."/>
            <person name="Desvignes T."/>
            <person name="Floi Bucao C."/>
            <person name="Jouanno E."/>
            <person name="Wen M."/>
            <person name="Mejri S."/>
            <person name="Dirks R."/>
            <person name="Jansen H."/>
            <person name="Henkel C."/>
            <person name="Chen W.J."/>
            <person name="Zahm M."/>
            <person name="Cabau C."/>
            <person name="Klopp C."/>
            <person name="Thompson A.W."/>
            <person name="Robinson-Rechavi M."/>
            <person name="Braasch I."/>
            <person name="Lecointre G."/>
            <person name="Bobe J."/>
            <person name="Postlethwait J.H."/>
            <person name="Berthelot C."/>
            <person name="Roest Crollius H."/>
            <person name="Guiguen Y."/>
        </authorList>
    </citation>
    <scope>NUCLEOTIDE SEQUENCE</scope>
    <source>
        <strain evidence="2">NC1722</strain>
    </source>
</reference>
<dbReference type="Proteomes" id="UP001221898">
    <property type="component" value="Unassembled WGS sequence"/>
</dbReference>
<protein>
    <submittedName>
        <fullName evidence="2">Uncharacterized protein</fullName>
    </submittedName>
</protein>
<evidence type="ECO:0000256" key="1">
    <source>
        <dbReference type="SAM" id="MobiDB-lite"/>
    </source>
</evidence>
<dbReference type="EMBL" id="JAINUG010000095">
    <property type="protein sequence ID" value="KAJ8397802.1"/>
    <property type="molecule type" value="Genomic_DNA"/>
</dbReference>